<dbReference type="AlphaFoldDB" id="A0A382V1S6"/>
<keyword evidence="1" id="KW-0812">Transmembrane</keyword>
<keyword evidence="1" id="KW-1133">Transmembrane helix</keyword>
<evidence type="ECO:0000256" key="1">
    <source>
        <dbReference type="SAM" id="Phobius"/>
    </source>
</evidence>
<protein>
    <submittedName>
        <fullName evidence="2">Uncharacterized protein</fullName>
    </submittedName>
</protein>
<proteinExistence type="predicted"/>
<accession>A0A382V1S6</accession>
<sequence>MDFSSLKDRIVWLTITGLVSWMVFLTYTAMAAATRDDVSEAIRDESPYVADRRLIMLRLDGLTSLSSAIKDSGKDIQALRVDVERMLIQQEVIYQKLEEVEKKLDRVGT</sequence>
<name>A0A382V1S6_9ZZZZ</name>
<evidence type="ECO:0000313" key="2">
    <source>
        <dbReference type="EMBL" id="SVD40429.1"/>
    </source>
</evidence>
<keyword evidence="1" id="KW-0472">Membrane</keyword>
<organism evidence="2">
    <name type="scientific">marine metagenome</name>
    <dbReference type="NCBI Taxonomy" id="408172"/>
    <lineage>
        <taxon>unclassified sequences</taxon>
        <taxon>metagenomes</taxon>
        <taxon>ecological metagenomes</taxon>
    </lineage>
</organism>
<gene>
    <name evidence="2" type="ORF">METZ01_LOCUS393283</name>
</gene>
<feature type="transmembrane region" description="Helical" evidence="1">
    <location>
        <begin position="12"/>
        <end position="33"/>
    </location>
</feature>
<reference evidence="2" key="1">
    <citation type="submission" date="2018-05" db="EMBL/GenBank/DDBJ databases">
        <authorList>
            <person name="Lanie J.A."/>
            <person name="Ng W.-L."/>
            <person name="Kazmierczak K.M."/>
            <person name="Andrzejewski T.M."/>
            <person name="Davidsen T.M."/>
            <person name="Wayne K.J."/>
            <person name="Tettelin H."/>
            <person name="Glass J.I."/>
            <person name="Rusch D."/>
            <person name="Podicherti R."/>
            <person name="Tsui H.-C.T."/>
            <person name="Winkler M.E."/>
        </authorList>
    </citation>
    <scope>NUCLEOTIDE SEQUENCE</scope>
</reference>
<dbReference type="EMBL" id="UINC01148503">
    <property type="protein sequence ID" value="SVD40429.1"/>
    <property type="molecule type" value="Genomic_DNA"/>
</dbReference>